<sequence>MKINKAGVGNISANIFKILAKEPKRDFVKIEIGLLNNFIVGLNRTFEVHPNQHIKKPYNLCGEGPSRALPFGLPMKVTCSDFRLISKYVILQPSEKILDGKQKLIAANELEAYTVELWNNSYYGCFAHVLALTSTPFKTVKHCSDFCNTKFYALHKSEDNVSTCTCSVDVNNAAIPKMCNVICGVEQMCGGSGFFSVYSKLKYNCMLGINARNCNCLSAFICFHKSSADLYSYKKGLIKKLEKFQKKETKSPRSCKNLDYNSKIKYSTFYFLNFVEPEKLLLSESELLNLHRKYDKNATQSRISNIAFDTNNRYSMSCTFLYASLIDAFRTSHISRCLRNVCVLRNKSLNFSSLLGCYKLATFEYEHDEPGLVDLECRALCFSSLYTFFGTRGLTECYCSNTTFVADQVSAENCVKKQFDAYAVYRVNSYLDINEDTKKTHFCLNKQSIDPCRPGQCLNGYMGQSCDVRGIL</sequence>
<dbReference type="CTD" id="20208881"/>
<evidence type="ECO:0000313" key="2">
    <source>
        <dbReference type="EnsemblMetazoa" id="HelroP183156"/>
    </source>
</evidence>
<proteinExistence type="predicted"/>
<dbReference type="RefSeq" id="XP_009010443.1">
    <property type="nucleotide sequence ID" value="XM_009012195.1"/>
</dbReference>
<gene>
    <name evidence="2" type="primary">20208881</name>
    <name evidence="1" type="ORF">HELRODRAFT_183156</name>
</gene>
<dbReference type="KEGG" id="hro:HELRODRAFT_183156"/>
<dbReference type="GO" id="GO:0005886">
    <property type="term" value="C:plasma membrane"/>
    <property type="evidence" value="ECO:0000318"/>
    <property type="project" value="GO_Central"/>
</dbReference>
<dbReference type="EMBL" id="KB095813">
    <property type="protein sequence ID" value="ESO11462.1"/>
    <property type="molecule type" value="Genomic_DNA"/>
</dbReference>
<reference evidence="1 3" key="2">
    <citation type="journal article" date="2013" name="Nature">
        <title>Insights into bilaterian evolution from three spiralian genomes.</title>
        <authorList>
            <person name="Simakov O."/>
            <person name="Marletaz F."/>
            <person name="Cho S.J."/>
            <person name="Edsinger-Gonzales E."/>
            <person name="Havlak P."/>
            <person name="Hellsten U."/>
            <person name="Kuo D.H."/>
            <person name="Larsson T."/>
            <person name="Lv J."/>
            <person name="Arendt D."/>
            <person name="Savage R."/>
            <person name="Osoegawa K."/>
            <person name="de Jong P."/>
            <person name="Grimwood J."/>
            <person name="Chapman J.A."/>
            <person name="Shapiro H."/>
            <person name="Aerts A."/>
            <person name="Otillar R.P."/>
            <person name="Terry A.Y."/>
            <person name="Boore J.L."/>
            <person name="Grigoriev I.V."/>
            <person name="Lindberg D.R."/>
            <person name="Seaver E.C."/>
            <person name="Weisblat D.A."/>
            <person name="Putnam N.H."/>
            <person name="Rokhsar D.S."/>
        </authorList>
    </citation>
    <scope>NUCLEOTIDE SEQUENCE</scope>
</reference>
<reference evidence="3" key="1">
    <citation type="submission" date="2012-12" db="EMBL/GenBank/DDBJ databases">
        <authorList>
            <person name="Hellsten U."/>
            <person name="Grimwood J."/>
            <person name="Chapman J.A."/>
            <person name="Shapiro H."/>
            <person name="Aerts A."/>
            <person name="Otillar R.P."/>
            <person name="Terry A.Y."/>
            <person name="Boore J.L."/>
            <person name="Simakov O."/>
            <person name="Marletaz F."/>
            <person name="Cho S.-J."/>
            <person name="Edsinger-Gonzales E."/>
            <person name="Havlak P."/>
            <person name="Kuo D.-H."/>
            <person name="Larsson T."/>
            <person name="Lv J."/>
            <person name="Arendt D."/>
            <person name="Savage R."/>
            <person name="Osoegawa K."/>
            <person name="de Jong P."/>
            <person name="Lindberg D.R."/>
            <person name="Seaver E.C."/>
            <person name="Weisblat D.A."/>
            <person name="Putnam N.H."/>
            <person name="Grigoriev I.V."/>
            <person name="Rokhsar D.S."/>
        </authorList>
    </citation>
    <scope>NUCLEOTIDE SEQUENCE</scope>
</reference>
<dbReference type="PANTHER" id="PTHR24269:SF16">
    <property type="entry name" value="PROTEIN SLG1"/>
    <property type="match status" value="1"/>
</dbReference>
<dbReference type="InParanoid" id="T1FJ82"/>
<name>T1FJ82_HELRO</name>
<dbReference type="GeneID" id="20208881"/>
<dbReference type="GO" id="GO:0004888">
    <property type="term" value="F:transmembrane signaling receptor activity"/>
    <property type="evidence" value="ECO:0000318"/>
    <property type="project" value="GO_Central"/>
</dbReference>
<dbReference type="Proteomes" id="UP000015101">
    <property type="component" value="Unassembled WGS sequence"/>
</dbReference>
<organism evidence="2 3">
    <name type="scientific">Helobdella robusta</name>
    <name type="common">Californian leech</name>
    <dbReference type="NCBI Taxonomy" id="6412"/>
    <lineage>
        <taxon>Eukaryota</taxon>
        <taxon>Metazoa</taxon>
        <taxon>Spiralia</taxon>
        <taxon>Lophotrochozoa</taxon>
        <taxon>Annelida</taxon>
        <taxon>Clitellata</taxon>
        <taxon>Hirudinea</taxon>
        <taxon>Rhynchobdellida</taxon>
        <taxon>Glossiphoniidae</taxon>
        <taxon>Helobdella</taxon>
    </lineage>
</organism>
<evidence type="ECO:0000313" key="1">
    <source>
        <dbReference type="EMBL" id="ESO11462.1"/>
    </source>
</evidence>
<accession>T1FJ82</accession>
<dbReference type="PANTHER" id="PTHR24269">
    <property type="entry name" value="KREMEN PROTEIN"/>
    <property type="match status" value="1"/>
</dbReference>
<dbReference type="EnsemblMetazoa" id="HelroT183156">
    <property type="protein sequence ID" value="HelroP183156"/>
    <property type="gene ID" value="HelroG183156"/>
</dbReference>
<protein>
    <recommendedName>
        <fullName evidence="4">WSC domain-containing protein</fullName>
    </recommendedName>
</protein>
<reference evidence="2" key="3">
    <citation type="submission" date="2015-06" db="UniProtKB">
        <authorList>
            <consortium name="EnsemblMetazoa"/>
        </authorList>
    </citation>
    <scope>IDENTIFICATION</scope>
</reference>
<dbReference type="EMBL" id="AMQM01008613">
    <property type="status" value="NOT_ANNOTATED_CDS"/>
    <property type="molecule type" value="Genomic_DNA"/>
</dbReference>
<keyword evidence="3" id="KW-1185">Reference proteome</keyword>
<dbReference type="AlphaFoldDB" id="T1FJ82"/>
<dbReference type="GO" id="GO:0007165">
    <property type="term" value="P:signal transduction"/>
    <property type="evidence" value="ECO:0000318"/>
    <property type="project" value="GO_Central"/>
</dbReference>
<dbReference type="InterPro" id="IPR051836">
    <property type="entry name" value="Kremen_rcpt"/>
</dbReference>
<evidence type="ECO:0000313" key="3">
    <source>
        <dbReference type="Proteomes" id="UP000015101"/>
    </source>
</evidence>
<dbReference type="HOGENOM" id="CLU_579067_0_0_1"/>
<evidence type="ECO:0008006" key="4">
    <source>
        <dbReference type="Google" id="ProtNLM"/>
    </source>
</evidence>